<name>A0A6A4I500_9AGAR</name>
<evidence type="ECO:0000313" key="2">
    <source>
        <dbReference type="Proteomes" id="UP000799118"/>
    </source>
</evidence>
<accession>A0A6A4I500</accession>
<dbReference type="OrthoDB" id="630895at2759"/>
<organism evidence="1 2">
    <name type="scientific">Gymnopus androsaceus JB14</name>
    <dbReference type="NCBI Taxonomy" id="1447944"/>
    <lineage>
        <taxon>Eukaryota</taxon>
        <taxon>Fungi</taxon>
        <taxon>Dikarya</taxon>
        <taxon>Basidiomycota</taxon>
        <taxon>Agaricomycotina</taxon>
        <taxon>Agaricomycetes</taxon>
        <taxon>Agaricomycetidae</taxon>
        <taxon>Agaricales</taxon>
        <taxon>Marasmiineae</taxon>
        <taxon>Omphalotaceae</taxon>
        <taxon>Gymnopus</taxon>
    </lineage>
</organism>
<protein>
    <submittedName>
        <fullName evidence="1">Uncharacterized protein</fullName>
    </submittedName>
</protein>
<evidence type="ECO:0000313" key="1">
    <source>
        <dbReference type="EMBL" id="KAE9404980.1"/>
    </source>
</evidence>
<proteinExistence type="predicted"/>
<keyword evidence="2" id="KW-1185">Reference proteome</keyword>
<reference evidence="1" key="1">
    <citation type="journal article" date="2019" name="Environ. Microbiol.">
        <title>Fungal ecological strategies reflected in gene transcription - a case study of two litter decomposers.</title>
        <authorList>
            <person name="Barbi F."/>
            <person name="Kohler A."/>
            <person name="Barry K."/>
            <person name="Baskaran P."/>
            <person name="Daum C."/>
            <person name="Fauchery L."/>
            <person name="Ihrmark K."/>
            <person name="Kuo A."/>
            <person name="LaButti K."/>
            <person name="Lipzen A."/>
            <person name="Morin E."/>
            <person name="Grigoriev I.V."/>
            <person name="Henrissat B."/>
            <person name="Lindahl B."/>
            <person name="Martin F."/>
        </authorList>
    </citation>
    <scope>NUCLEOTIDE SEQUENCE</scope>
    <source>
        <strain evidence="1">JB14</strain>
    </source>
</reference>
<dbReference type="AlphaFoldDB" id="A0A6A4I500"/>
<sequence>MHIGSPIILFPSLQIAPQSGYQELKLTQEIFAAFAEGIWRPAKGSPLKAIRELIVDSTEGDDNSGSGSRRDVYVGDYWFCCDFHSLSPVGYCTNRVHGRFVQSGLPTRTVVVQKEKIGGEENREEKEHVFI</sequence>
<gene>
    <name evidence="1" type="ORF">BT96DRAFT_988815</name>
</gene>
<dbReference type="Proteomes" id="UP000799118">
    <property type="component" value="Unassembled WGS sequence"/>
</dbReference>
<dbReference type="EMBL" id="ML769412">
    <property type="protein sequence ID" value="KAE9404980.1"/>
    <property type="molecule type" value="Genomic_DNA"/>
</dbReference>